<name>A0ABN8MB38_9CNID</name>
<dbReference type="Proteomes" id="UP001159427">
    <property type="component" value="Unassembled WGS sequence"/>
</dbReference>
<proteinExistence type="predicted"/>
<accession>A0ABN8MB38</accession>
<evidence type="ECO:0000256" key="1">
    <source>
        <dbReference type="SAM" id="SignalP"/>
    </source>
</evidence>
<feature type="signal peptide" evidence="1">
    <location>
        <begin position="1"/>
        <end position="23"/>
    </location>
</feature>
<dbReference type="EMBL" id="CALNXI010000418">
    <property type="protein sequence ID" value="CAH3026726.1"/>
    <property type="molecule type" value="Genomic_DNA"/>
</dbReference>
<protein>
    <submittedName>
        <fullName evidence="2">Uncharacterized protein</fullName>
    </submittedName>
</protein>
<feature type="chain" id="PRO_5046963440" evidence="1">
    <location>
        <begin position="24"/>
        <end position="85"/>
    </location>
</feature>
<evidence type="ECO:0000313" key="2">
    <source>
        <dbReference type="EMBL" id="CAH3026726.1"/>
    </source>
</evidence>
<reference evidence="2 3" key="1">
    <citation type="submission" date="2022-05" db="EMBL/GenBank/DDBJ databases">
        <authorList>
            <consortium name="Genoscope - CEA"/>
            <person name="William W."/>
        </authorList>
    </citation>
    <scope>NUCLEOTIDE SEQUENCE [LARGE SCALE GENOMIC DNA]</scope>
</reference>
<evidence type="ECO:0000313" key="3">
    <source>
        <dbReference type="Proteomes" id="UP001159427"/>
    </source>
</evidence>
<keyword evidence="3" id="KW-1185">Reference proteome</keyword>
<feature type="non-terminal residue" evidence="2">
    <location>
        <position position="85"/>
    </location>
</feature>
<sequence length="85" mass="9751">MNSKLTWIFLAVMLLYLVTWTSAFTAGAAKPKTGKREFSSDQETTYRENCAREPILVKENTGQESFAEKFQDQKETESYNINGEM</sequence>
<comment type="caution">
    <text evidence="2">The sequence shown here is derived from an EMBL/GenBank/DDBJ whole genome shotgun (WGS) entry which is preliminary data.</text>
</comment>
<organism evidence="2 3">
    <name type="scientific">Porites evermanni</name>
    <dbReference type="NCBI Taxonomy" id="104178"/>
    <lineage>
        <taxon>Eukaryota</taxon>
        <taxon>Metazoa</taxon>
        <taxon>Cnidaria</taxon>
        <taxon>Anthozoa</taxon>
        <taxon>Hexacorallia</taxon>
        <taxon>Scleractinia</taxon>
        <taxon>Fungiina</taxon>
        <taxon>Poritidae</taxon>
        <taxon>Porites</taxon>
    </lineage>
</organism>
<gene>
    <name evidence="2" type="ORF">PEVE_00029743</name>
</gene>
<keyword evidence="1" id="KW-0732">Signal</keyword>